<evidence type="ECO:0000256" key="1">
    <source>
        <dbReference type="SAM" id="MobiDB-lite"/>
    </source>
</evidence>
<feature type="compositionally biased region" description="Polar residues" evidence="1">
    <location>
        <begin position="526"/>
        <end position="540"/>
    </location>
</feature>
<reference evidence="2 3" key="1">
    <citation type="submission" date="2014-09" db="EMBL/GenBank/DDBJ databases">
        <authorList>
            <person name="Ellenberger Sabrina"/>
        </authorList>
    </citation>
    <scope>NUCLEOTIDE SEQUENCE [LARGE SCALE GENOMIC DNA]</scope>
    <source>
        <strain evidence="2 3">CBS 412.66</strain>
    </source>
</reference>
<dbReference type="EMBL" id="LN719426">
    <property type="protein sequence ID" value="CEP07965.1"/>
    <property type="molecule type" value="Genomic_DNA"/>
</dbReference>
<feature type="region of interest" description="Disordered" evidence="1">
    <location>
        <begin position="684"/>
        <end position="742"/>
    </location>
</feature>
<sequence length="890" mass="97717">MGDSFRVEPQGKSWADIVEEDEELDLSQDEGLVGKTKEEVAQELIQNDTTRHPENSIPETEALAQASDPPEDKKVECVQQSQNPTENKQAESVHQPLENEVARQESPDIKEKPALVGSQASKWASAPSESSTRQNQCLSTTATSTLADSSLKSGSSASKWATAPNTTSRSRYDNDSRNNSNNRPGSNDRYGGSEGHGSTDGYRINGRYGNNDRYGNSNNFRRNNRWQEDSKPATGRLNRSAFEDRISDDARNGGFDNKANFSKEKRYQDYYDLTQKESDETPETKQAIESWNAYKPPVQDKTASQAGAETALITTEAGDHQGQEPTKATVEASFSSPSLLPVSSSISWADDIPDDDANDDITFEGWIAPKASTQHVVNEIEKSTIGNMPSTKLDKEFADAAWNPLPSQSTSEDNALLNGESAATTITEESPTTSTTARTLPPKEVAPTHTWGSLNDYKKPETIIPKSPDVPTMSKDEEEAAIASWQSANLTKEPVQGTVAEEGHDSTTNEQPSWTQSTKSLWIESTEPSSIQSAEPSWSQPAVEGQPSPSTEKQHKQEPVSEPKPTYKWGPLNDYKEPKVIAKPQSDVNHLSKQDEAAAIAAWKDISQPQESHQTQEQVNGSSAWSALAQKTEPIQAEASWDIVDQPPKPTQSGSSCYNTSQKATWNNVSQEATWNSVPQQATWDTAQQSTWPESLTAANQSYGQQPQDCYSTTSTASNKSSVKSRTKLPTNAPDNTAGWKSFAETSAIMLEKKKDRLKKEEKDISSSNGPFKENPAWHGAIPQSSHPAPLQQRPHELSFNLNDFDDTSNNPTNSSSPPPPTQPLPYLRKLPGAILTFSELNRRPPPETTTEVSLKLSDMSPSSSTARHTTRSDTKEPVYRLSDLQRTSS</sequence>
<proteinExistence type="predicted"/>
<protein>
    <submittedName>
        <fullName evidence="2">Uncharacterized protein</fullName>
    </submittedName>
</protein>
<feature type="compositionally biased region" description="Polar residues" evidence="1">
    <location>
        <begin position="684"/>
        <end position="735"/>
    </location>
</feature>
<feature type="region of interest" description="Disordered" evidence="1">
    <location>
        <begin position="639"/>
        <end position="661"/>
    </location>
</feature>
<feature type="compositionally biased region" description="Basic and acidic residues" evidence="1">
    <location>
        <begin position="552"/>
        <end position="561"/>
    </location>
</feature>
<evidence type="ECO:0000313" key="2">
    <source>
        <dbReference type="EMBL" id="CEP07965.1"/>
    </source>
</evidence>
<feature type="compositionally biased region" description="Polar residues" evidence="1">
    <location>
        <begin position="118"/>
        <end position="137"/>
    </location>
</feature>
<feature type="compositionally biased region" description="Low complexity" evidence="1">
    <location>
        <begin position="333"/>
        <end position="350"/>
    </location>
</feature>
<feature type="compositionally biased region" description="Basic and acidic residues" evidence="1">
    <location>
        <begin position="754"/>
        <end position="765"/>
    </location>
</feature>
<gene>
    <name evidence="2" type="primary">PARPA_01274.1 scaffold 1359</name>
</gene>
<feature type="compositionally biased region" description="Low complexity" evidence="1">
    <location>
        <begin position="425"/>
        <end position="442"/>
    </location>
</feature>
<feature type="region of interest" description="Disordered" evidence="1">
    <location>
        <begin position="754"/>
        <end position="890"/>
    </location>
</feature>
<feature type="compositionally biased region" description="Polar residues" evidence="1">
    <location>
        <begin position="651"/>
        <end position="661"/>
    </location>
</feature>
<feature type="compositionally biased region" description="Polar residues" evidence="1">
    <location>
        <begin position="508"/>
        <end position="520"/>
    </location>
</feature>
<dbReference type="Proteomes" id="UP000054107">
    <property type="component" value="Unassembled WGS sequence"/>
</dbReference>
<feature type="region of interest" description="Disordered" evidence="1">
    <location>
        <begin position="425"/>
        <end position="572"/>
    </location>
</feature>
<name>A0A0B7MXK1_9FUNG</name>
<feature type="compositionally biased region" description="Low complexity" evidence="1">
    <location>
        <begin position="201"/>
        <end position="221"/>
    </location>
</feature>
<dbReference type="OrthoDB" id="2251633at2759"/>
<dbReference type="AlphaFoldDB" id="A0A0B7MXK1"/>
<accession>A0A0B7MXK1</accession>
<feature type="compositionally biased region" description="Low complexity" evidence="1">
    <location>
        <begin position="138"/>
        <end position="159"/>
    </location>
</feature>
<feature type="compositionally biased region" description="Basic and acidic residues" evidence="1">
    <location>
        <begin position="100"/>
        <end position="113"/>
    </location>
</feature>
<feature type="region of interest" description="Disordered" evidence="1">
    <location>
        <begin position="277"/>
        <end position="353"/>
    </location>
</feature>
<feature type="compositionally biased region" description="Low complexity" evidence="1">
    <location>
        <begin position="854"/>
        <end position="865"/>
    </location>
</feature>
<feature type="compositionally biased region" description="Low complexity" evidence="1">
    <location>
        <begin position="177"/>
        <end position="189"/>
    </location>
</feature>
<keyword evidence="3" id="KW-1185">Reference proteome</keyword>
<evidence type="ECO:0000313" key="3">
    <source>
        <dbReference type="Proteomes" id="UP000054107"/>
    </source>
</evidence>
<feature type="compositionally biased region" description="Polar residues" evidence="1">
    <location>
        <begin position="78"/>
        <end position="92"/>
    </location>
</feature>
<feature type="region of interest" description="Disordered" evidence="1">
    <location>
        <begin position="43"/>
        <end position="242"/>
    </location>
</feature>
<organism evidence="2 3">
    <name type="scientific">Parasitella parasitica</name>
    <dbReference type="NCBI Taxonomy" id="35722"/>
    <lineage>
        <taxon>Eukaryota</taxon>
        <taxon>Fungi</taxon>
        <taxon>Fungi incertae sedis</taxon>
        <taxon>Mucoromycota</taxon>
        <taxon>Mucoromycotina</taxon>
        <taxon>Mucoromycetes</taxon>
        <taxon>Mucorales</taxon>
        <taxon>Mucorineae</taxon>
        <taxon>Mucoraceae</taxon>
        <taxon>Parasitella</taxon>
    </lineage>
</organism>